<dbReference type="InterPro" id="IPR032048">
    <property type="entry name" value="TGase_elicitor"/>
</dbReference>
<evidence type="ECO:0008006" key="3">
    <source>
        <dbReference type="Google" id="ProtNLM"/>
    </source>
</evidence>
<name>G4ZZA5_PHYSP</name>
<dbReference type="KEGG" id="psoj:PHYSODRAFT_256669"/>
<dbReference type="Gene3D" id="3.30.40.240">
    <property type="entry name" value="Transglutaminase elicitor, body domain"/>
    <property type="match status" value="1"/>
</dbReference>
<dbReference type="SMR" id="G4ZZA5"/>
<dbReference type="EMBL" id="JH159158">
    <property type="protein sequence ID" value="EGZ11127.1"/>
    <property type="molecule type" value="Genomic_DNA"/>
</dbReference>
<organism evidence="1 2">
    <name type="scientific">Phytophthora sojae (strain P6497)</name>
    <name type="common">Soybean stem and root rot agent</name>
    <name type="synonym">Phytophthora megasperma f. sp. glycines</name>
    <dbReference type="NCBI Taxonomy" id="1094619"/>
    <lineage>
        <taxon>Eukaryota</taxon>
        <taxon>Sar</taxon>
        <taxon>Stramenopiles</taxon>
        <taxon>Oomycota</taxon>
        <taxon>Peronosporomycetes</taxon>
        <taxon>Peronosporales</taxon>
        <taxon>Peronosporaceae</taxon>
        <taxon>Phytophthora</taxon>
    </lineage>
</organism>
<dbReference type="Proteomes" id="UP000002640">
    <property type="component" value="Unassembled WGS sequence"/>
</dbReference>
<evidence type="ECO:0000313" key="1">
    <source>
        <dbReference type="EMBL" id="EGZ11127.1"/>
    </source>
</evidence>
<evidence type="ECO:0000313" key="2">
    <source>
        <dbReference type="Proteomes" id="UP000002640"/>
    </source>
</evidence>
<dbReference type="GeneID" id="20638773"/>
<gene>
    <name evidence="1" type="ORF">PHYSODRAFT_256669</name>
</gene>
<proteinExistence type="predicted"/>
<dbReference type="GO" id="GO:0016755">
    <property type="term" value="F:aminoacyltransferase activity"/>
    <property type="evidence" value="ECO:0007669"/>
    <property type="project" value="InterPro"/>
</dbReference>
<reference evidence="1 2" key="1">
    <citation type="journal article" date="2006" name="Science">
        <title>Phytophthora genome sequences uncover evolutionary origins and mechanisms of pathogenesis.</title>
        <authorList>
            <person name="Tyler B.M."/>
            <person name="Tripathy S."/>
            <person name="Zhang X."/>
            <person name="Dehal P."/>
            <person name="Jiang R.H."/>
            <person name="Aerts A."/>
            <person name="Arredondo F.D."/>
            <person name="Baxter L."/>
            <person name="Bensasson D."/>
            <person name="Beynon J.L."/>
            <person name="Chapman J."/>
            <person name="Damasceno C.M."/>
            <person name="Dorrance A.E."/>
            <person name="Dou D."/>
            <person name="Dickerman A.W."/>
            <person name="Dubchak I.L."/>
            <person name="Garbelotto M."/>
            <person name="Gijzen M."/>
            <person name="Gordon S.G."/>
            <person name="Govers F."/>
            <person name="Grunwald N.J."/>
            <person name="Huang W."/>
            <person name="Ivors K.L."/>
            <person name="Jones R.W."/>
            <person name="Kamoun S."/>
            <person name="Krampis K."/>
            <person name="Lamour K.H."/>
            <person name="Lee M.K."/>
            <person name="McDonald W.H."/>
            <person name="Medina M."/>
            <person name="Meijer H.J."/>
            <person name="Nordberg E.K."/>
            <person name="Maclean D.J."/>
            <person name="Ospina-Giraldo M.D."/>
            <person name="Morris P.F."/>
            <person name="Phuntumart V."/>
            <person name="Putnam N.H."/>
            <person name="Rash S."/>
            <person name="Rose J.K."/>
            <person name="Sakihama Y."/>
            <person name="Salamov A.A."/>
            <person name="Savidor A."/>
            <person name="Scheuring C.F."/>
            <person name="Smith B.M."/>
            <person name="Sobral B.W."/>
            <person name="Terry A."/>
            <person name="Torto-Alalibo T.A."/>
            <person name="Win J."/>
            <person name="Xu Z."/>
            <person name="Zhang H."/>
            <person name="Grigoriev I.V."/>
            <person name="Rokhsar D.S."/>
            <person name="Boore J.L."/>
        </authorList>
    </citation>
    <scope>NUCLEOTIDE SEQUENCE [LARGE SCALE GENOMIC DNA]</scope>
    <source>
        <strain evidence="1 2">P6497</strain>
    </source>
</reference>
<dbReference type="OMA" id="YHAWAPA"/>
<dbReference type="STRING" id="1094619.G4ZZA5"/>
<dbReference type="Pfam" id="PF16683">
    <property type="entry name" value="TGase_elicitor"/>
    <property type="match status" value="1"/>
</dbReference>
<keyword evidence="2" id="KW-1185">Reference proteome</keyword>
<dbReference type="InParanoid" id="G4ZZA5"/>
<dbReference type="RefSeq" id="XP_009533872.1">
    <property type="nucleotide sequence ID" value="XM_009535577.1"/>
</dbReference>
<accession>G4ZZA5</accession>
<dbReference type="AlphaFoldDB" id="G4ZZA5"/>
<protein>
    <recommendedName>
        <fullName evidence="3">Transglutaminase elicitor</fullName>
    </recommendedName>
</protein>
<sequence>MVYKPSVYLVSAAVALVTLQMDQVTSSSLAFDPFTTCNSYNIGDESFPGRGTEIPDDGNCVVTLPLAPNVPPMPSAVSPMSVLDTSLLSKAAVSPSEPVFTKVGTQLMSEETPTTGADQDELEWTSEDDITTLEKYFGKTMELKLKNLPTKAVYKPSAWAGSNWPVYQDSINYTWNKRQPSPAEKYAKVFGLDVTKFMNAVSANNGVDSKAKNLKCTINKEGYDPKVDTVCAKRAGKQSGCCILTWYGIYHAWAPASILEKEPNCPVTFNGVTFQPMDIKALVTDVYDDAQISTVFTGSRYNNYEDSIVAYGGHTDYSYRDLNPGSFHIAATNLLGLLTTTFIIDRDAGTEVWNQPVVGFKEAANTFFGVGSYDYWDPNATSIVYVKSRLSWINETLADGGLYTVGAYYDYLLGLDDTEEIIGGEWLYESNNNHPDFLWLATGKPAATTVTSIGLKYADVTMLLEKAVACSGTHSP</sequence>